<name>A0A1W6MTH7_9HYPH</name>
<organism evidence="1 2">
    <name type="scientific">Methylocystis bryophila</name>
    <dbReference type="NCBI Taxonomy" id="655015"/>
    <lineage>
        <taxon>Bacteria</taxon>
        <taxon>Pseudomonadati</taxon>
        <taxon>Pseudomonadota</taxon>
        <taxon>Alphaproteobacteria</taxon>
        <taxon>Hyphomicrobiales</taxon>
        <taxon>Methylocystaceae</taxon>
        <taxon>Methylocystis</taxon>
    </lineage>
</organism>
<dbReference type="AlphaFoldDB" id="A0A1W6MTH7"/>
<dbReference type="EMBL" id="CP019948">
    <property type="protein sequence ID" value="ARN80910.1"/>
    <property type="molecule type" value="Genomic_DNA"/>
</dbReference>
<keyword evidence="2" id="KW-1185">Reference proteome</keyword>
<dbReference type="STRING" id="655015.B1812_07280"/>
<dbReference type="OrthoDB" id="9815497at2"/>
<proteinExistence type="predicted"/>
<evidence type="ECO:0000313" key="2">
    <source>
        <dbReference type="Proteomes" id="UP000193978"/>
    </source>
</evidence>
<protein>
    <submittedName>
        <fullName evidence="1">Xanthine dehydrogenase</fullName>
    </submittedName>
</protein>
<gene>
    <name evidence="1" type="ORF">B1812_07280</name>
</gene>
<evidence type="ECO:0000313" key="1">
    <source>
        <dbReference type="EMBL" id="ARN80910.1"/>
    </source>
</evidence>
<sequence>MHGSTMGNAPRNVGRGFAIVLGTNEIASAVAVRLLWEGYDVALSYDPHPPVLRRGMSFHDALFDDCAQLDGIVGRRAENAVELFDVFASRGCVAVTPLHATDLIPLRWAEAIIDARMQKDRVTPDLRGLAGIAVGLGPNFTVGKNCDVAIETHPARPGAIVKAGRTWAADGIPRALGGLGEERFLRAPRAGVWRTPLNIGDRIYKGVTVGRQGGAPLVAPIDGFLRGLARDGAQAPEGAKLVEIDPRGRLACWTGTDERGRAIGEATAQAVVAARAGGRKALLSPALMH</sequence>
<accession>A0A1W6MTH7</accession>
<dbReference type="KEGG" id="mbry:B1812_07280"/>
<reference evidence="1 2" key="1">
    <citation type="submission" date="2017-02" db="EMBL/GenBank/DDBJ databases">
        <authorList>
            <person name="Peterson S.W."/>
        </authorList>
    </citation>
    <scope>NUCLEOTIDE SEQUENCE [LARGE SCALE GENOMIC DNA]</scope>
    <source>
        <strain evidence="1 2">S285</strain>
    </source>
</reference>
<dbReference type="Proteomes" id="UP000193978">
    <property type="component" value="Chromosome"/>
</dbReference>
<dbReference type="RefSeq" id="WP_085770998.1">
    <property type="nucleotide sequence ID" value="NZ_AP027149.1"/>
</dbReference>